<dbReference type="SUPFAM" id="SSF51219">
    <property type="entry name" value="TRAP-like"/>
    <property type="match status" value="1"/>
</dbReference>
<dbReference type="NCBIfam" id="TIGR00266">
    <property type="entry name" value="TIGR00266 family protein"/>
    <property type="match status" value="1"/>
</dbReference>
<dbReference type="InterPro" id="IPR036983">
    <property type="entry name" value="AIM24_sf"/>
</dbReference>
<dbReference type="PANTHER" id="PTHR47784">
    <property type="entry name" value="STEROL UPTAKE CONTROL PROTEIN 2"/>
    <property type="match status" value="1"/>
</dbReference>
<dbReference type="GO" id="GO:0005739">
    <property type="term" value="C:mitochondrion"/>
    <property type="evidence" value="ECO:0007669"/>
    <property type="project" value="UniProtKB-SubCell"/>
</dbReference>
<dbReference type="Gene3D" id="3.60.160.10">
    <property type="entry name" value="Mitochondrial biogenesis AIM24"/>
    <property type="match status" value="1"/>
</dbReference>
<dbReference type="GO" id="GO:0001228">
    <property type="term" value="F:DNA-binding transcription activator activity, RNA polymerase II-specific"/>
    <property type="evidence" value="ECO:0007669"/>
    <property type="project" value="TreeGrafter"/>
</dbReference>
<comment type="subcellular location">
    <subcellularLocation>
        <location evidence="2">Mitochondrion</location>
    </subcellularLocation>
</comment>
<gene>
    <name evidence="3" type="ORF">FPANT_262</name>
</gene>
<evidence type="ECO:0000256" key="1">
    <source>
        <dbReference type="ARBA" id="ARBA00023242"/>
    </source>
</evidence>
<dbReference type="InterPro" id="IPR021858">
    <property type="entry name" value="Fun_TF"/>
</dbReference>
<dbReference type="InterPro" id="IPR016031">
    <property type="entry name" value="Trp_RNA-bd_attenuator-like_dom"/>
</dbReference>
<reference evidence="3 4" key="1">
    <citation type="submission" date="2020-05" db="EMBL/GenBank/DDBJ databases">
        <title>Identification and distribution of gene clusters putatively required for synthesis of sphingolipid metabolism inhibitors in phylogenetically diverse species of the filamentous fungus Fusarium.</title>
        <authorList>
            <person name="Kim H.-S."/>
            <person name="Busman M."/>
            <person name="Brown D.W."/>
            <person name="Divon H."/>
            <person name="Uhlig S."/>
            <person name="Proctor R.H."/>
        </authorList>
    </citation>
    <scope>NUCLEOTIDE SEQUENCE [LARGE SCALE GENOMIC DNA]</scope>
    <source>
        <strain evidence="3 4">NRRL 25211</strain>
    </source>
</reference>
<sequence length="578" mass="63922">MVPSPTRPRARRPHLKSRNGCFTCRKRRVKVRLPPNSFVRPRLRQAFARLYPDAVVKSTTTSSPIPPLPALAHSPLAASASPSGSATTPAPSLHSLGHVASQTLELNQLHLLHHWTVHTSVDLCRCSKTLYIWQEALPQIGFQYPFVLHALLSLAALHIAYTSPTERTSSWLVGMYHHNEALTGFRKELSNITERNSEALFTWSICNVLYVFATSNPLYQGTDGGPTSTSAQKEKVLGSEWIPMIRGLEAVLQPTHNYLRSGSMKAIMSTGNWDELNPEQESQDPEDVHFCRARESWRDSDCAEVYEEALQVLRKCRLYSSQFREMDSKARNFHFIAMAHQQGYPQQQQQMQHASNDRGAFPGGTYSIAHRDTNAVLNVDLQQGAMVRSKSGAMIHMSGSIELAGKSKFSLGKLFTGGNLYESTYTGPGRVALGPTLFGDIITLLVDGHQSWTIGRDAFLASTSEVSKKRETQGIGKALFSGEDLFVFRIEGQGIMWLTSFGAVDRLDLRPGEEHIVDNGHLVAWSCKYSIEKAGGGAMTGMKTGEGLVCRFTGPGSVYVQTRNMDEFQSFIKATVGA</sequence>
<evidence type="ECO:0000313" key="4">
    <source>
        <dbReference type="Proteomes" id="UP000544095"/>
    </source>
</evidence>
<dbReference type="AlphaFoldDB" id="A0A8H5Q428"/>
<dbReference type="Pfam" id="PF11951">
    <property type="entry name" value="Fungal_trans_2"/>
    <property type="match status" value="1"/>
</dbReference>
<comment type="similarity">
    <text evidence="2">Belongs to the AIM24 family.</text>
</comment>
<dbReference type="Proteomes" id="UP000544095">
    <property type="component" value="Unassembled WGS sequence"/>
</dbReference>
<proteinExistence type="inferred from homology"/>
<comment type="caution">
    <text evidence="3">The sequence shown here is derived from an EMBL/GenBank/DDBJ whole genome shotgun (WGS) entry which is preliminary data.</text>
</comment>
<name>A0A8H5Q428_9HYPO</name>
<keyword evidence="2" id="KW-0496">Mitochondrion</keyword>
<keyword evidence="1" id="KW-0539">Nucleus</keyword>
<accession>A0A8H5Q428</accession>
<dbReference type="PANTHER" id="PTHR47784:SF5">
    <property type="entry name" value="STEROL UPTAKE CONTROL PROTEIN 2"/>
    <property type="match status" value="1"/>
</dbReference>
<dbReference type="EMBL" id="JAAOAR010000015">
    <property type="protein sequence ID" value="KAF5609130.1"/>
    <property type="molecule type" value="Genomic_DNA"/>
</dbReference>
<dbReference type="InterPro" id="IPR002838">
    <property type="entry name" value="AIM24"/>
</dbReference>
<evidence type="ECO:0000313" key="3">
    <source>
        <dbReference type="EMBL" id="KAF5609130.1"/>
    </source>
</evidence>
<evidence type="ECO:0000256" key="2">
    <source>
        <dbReference type="RuleBase" id="RU363045"/>
    </source>
</evidence>
<keyword evidence="4" id="KW-1185">Reference proteome</keyword>
<protein>
    <recommendedName>
        <fullName evidence="2">Altered inheritance of mitochondria protein 24, mitochondrial</fullName>
    </recommendedName>
</protein>
<dbReference type="InterPro" id="IPR053157">
    <property type="entry name" value="Sterol_Uptake_Regulator"/>
</dbReference>
<organism evidence="3 4">
    <name type="scientific">Fusarium pseudoanthophilum</name>
    <dbReference type="NCBI Taxonomy" id="48495"/>
    <lineage>
        <taxon>Eukaryota</taxon>
        <taxon>Fungi</taxon>
        <taxon>Dikarya</taxon>
        <taxon>Ascomycota</taxon>
        <taxon>Pezizomycotina</taxon>
        <taxon>Sordariomycetes</taxon>
        <taxon>Hypocreomycetidae</taxon>
        <taxon>Hypocreales</taxon>
        <taxon>Nectriaceae</taxon>
        <taxon>Fusarium</taxon>
        <taxon>Fusarium fujikuroi species complex</taxon>
    </lineage>
</organism>
<dbReference type="Pfam" id="PF01987">
    <property type="entry name" value="AIM24"/>
    <property type="match status" value="1"/>
</dbReference>